<accession>A0A8B6EYW3</accession>
<dbReference type="Gene3D" id="3.40.390.10">
    <property type="entry name" value="Collagenase (Catalytic Domain)"/>
    <property type="match status" value="1"/>
</dbReference>
<sequence length="428" mass="49405">MNERSEEYVIKIKTDLERGSRDSLFGVLWERVLRLIELITAIMNKNYTDIAKVYYKLQNFHTLYENAKPVKMPVYIMKKLVSEAWIEHISNAIDCINTAAPGLHLFETYKRNDAKILIGYDHEHSIRVDTPSTKPINSSLSGGKKFFIHLPPNYPTEDTMKGLGKDKNTLMKGSAIHEMLHALNFDHHYQRFDAELYLDINRDLKENQENNLNKVRTILNLTRHDLFSILHCNEIQGEFERKGGDPFSTQKSDNKRSSELSELDKVALNLKYMPCKSERYNPKVQKELGIPYCGREVMANHNQVAKKSTDNRCGPNNWANCPACRVIRNFVHDDYSLEELPVVRRCISKGRWQGLSGLFYCGKTFSCKFPDSTNTTRDRVCGPDNGMPCEDCGKIMYPKYKLKDYIRFKGDTETNTRINQESSICTVS</sequence>
<dbReference type="SUPFAM" id="SSF55486">
    <property type="entry name" value="Metalloproteases ('zincins'), catalytic domain"/>
    <property type="match status" value="1"/>
</dbReference>
<evidence type="ECO:0000313" key="2">
    <source>
        <dbReference type="EMBL" id="VDI40927.1"/>
    </source>
</evidence>
<dbReference type="InterPro" id="IPR024079">
    <property type="entry name" value="MetalloPept_cat_dom_sf"/>
</dbReference>
<dbReference type="Pfam" id="PF01400">
    <property type="entry name" value="Astacin"/>
    <property type="match status" value="1"/>
</dbReference>
<dbReference type="Proteomes" id="UP000596742">
    <property type="component" value="Unassembled WGS sequence"/>
</dbReference>
<evidence type="ECO:0000259" key="1">
    <source>
        <dbReference type="Pfam" id="PF01400"/>
    </source>
</evidence>
<proteinExistence type="predicted"/>
<dbReference type="EMBL" id="UYJE01005854">
    <property type="protein sequence ID" value="VDI40927.1"/>
    <property type="molecule type" value="Genomic_DNA"/>
</dbReference>
<feature type="domain" description="Peptidase M12A" evidence="1">
    <location>
        <begin position="168"/>
        <end position="272"/>
    </location>
</feature>
<dbReference type="GO" id="GO:0004222">
    <property type="term" value="F:metalloendopeptidase activity"/>
    <property type="evidence" value="ECO:0007669"/>
    <property type="project" value="InterPro"/>
</dbReference>
<reference evidence="2" key="1">
    <citation type="submission" date="2018-11" db="EMBL/GenBank/DDBJ databases">
        <authorList>
            <person name="Alioto T."/>
            <person name="Alioto T."/>
        </authorList>
    </citation>
    <scope>NUCLEOTIDE SEQUENCE</scope>
</reference>
<evidence type="ECO:0000313" key="3">
    <source>
        <dbReference type="Proteomes" id="UP000596742"/>
    </source>
</evidence>
<gene>
    <name evidence="2" type="ORF">MGAL_10B084119</name>
</gene>
<name>A0A8B6EYW3_MYTGA</name>
<keyword evidence="3" id="KW-1185">Reference proteome</keyword>
<dbReference type="GO" id="GO:0006508">
    <property type="term" value="P:proteolysis"/>
    <property type="evidence" value="ECO:0007669"/>
    <property type="project" value="InterPro"/>
</dbReference>
<dbReference type="OrthoDB" id="6041438at2759"/>
<dbReference type="AlphaFoldDB" id="A0A8B6EYW3"/>
<comment type="caution">
    <text evidence="2">The sequence shown here is derived from an EMBL/GenBank/DDBJ whole genome shotgun (WGS) entry which is preliminary data.</text>
</comment>
<protein>
    <recommendedName>
        <fullName evidence="1">Peptidase M12A domain-containing protein</fullName>
    </recommendedName>
</protein>
<organism evidence="2 3">
    <name type="scientific">Mytilus galloprovincialis</name>
    <name type="common">Mediterranean mussel</name>
    <dbReference type="NCBI Taxonomy" id="29158"/>
    <lineage>
        <taxon>Eukaryota</taxon>
        <taxon>Metazoa</taxon>
        <taxon>Spiralia</taxon>
        <taxon>Lophotrochozoa</taxon>
        <taxon>Mollusca</taxon>
        <taxon>Bivalvia</taxon>
        <taxon>Autobranchia</taxon>
        <taxon>Pteriomorphia</taxon>
        <taxon>Mytilida</taxon>
        <taxon>Mytiloidea</taxon>
        <taxon>Mytilidae</taxon>
        <taxon>Mytilinae</taxon>
        <taxon>Mytilus</taxon>
    </lineage>
</organism>
<dbReference type="InterPro" id="IPR001506">
    <property type="entry name" value="Peptidase_M12A"/>
</dbReference>